<dbReference type="PROSITE" id="PS00531">
    <property type="entry name" value="RNASE_T2_2"/>
    <property type="match status" value="1"/>
</dbReference>
<dbReference type="InterPro" id="IPR036430">
    <property type="entry name" value="RNase_T2-like_sf"/>
</dbReference>
<keyword evidence="3" id="KW-0378">Hydrolase</keyword>
<sequence length="364" mass="40988">MKKLSLLLFLVLIVILLVIISNVSCQDKTTLFLHVDDSIKAPPVPALMWYVLTWPPTFCLKLRPPAQCIKPIRDHEFTLHGLWPADANGKTITCTITVPVDWDKLIRPRESRLKTFWPELKENQPKYSIWKHEWEKHGVCGLTTAEQYFDAAIKTNGLFTRGNLYNYLASSNIVSSDHVAYTQDDIIKAIQTVFAPAPAPALGVYLRCTAIDSTNTTHGYLSEAVVCTTMDGSSFVTCPPRARNCDKFPHIVIPPRPPRRRESQSMGQRMLRFDFVSRDPPQVGFESRVMGDYPVRTVRRELLVCASRGLIFHQATIHFYPYIGLDLRGAAVTLEGVQGVELSEIMRKDGFINSTSGGKLSPLK</sequence>
<dbReference type="Pfam" id="PF00445">
    <property type="entry name" value="Ribonuclease_T2"/>
    <property type="match status" value="1"/>
</dbReference>
<accession>A0A2G2YZR0</accession>
<dbReference type="InterPro" id="IPR001568">
    <property type="entry name" value="RNase_T2-like"/>
</dbReference>
<dbReference type="STRING" id="4072.A0A2G2YZR0"/>
<protein>
    <submittedName>
        <fullName evidence="7">Uncharacterized protein</fullName>
    </submittedName>
</protein>
<dbReference type="PANTHER" id="PTHR11240">
    <property type="entry name" value="RIBONUCLEASE T2"/>
    <property type="match status" value="1"/>
</dbReference>
<dbReference type="AlphaFoldDB" id="A0A2G2YZR0"/>
<feature type="signal peptide" evidence="6">
    <location>
        <begin position="1"/>
        <end position="25"/>
    </location>
</feature>
<evidence type="ECO:0000256" key="5">
    <source>
        <dbReference type="RuleBase" id="RU004328"/>
    </source>
</evidence>
<dbReference type="SUPFAM" id="SSF55895">
    <property type="entry name" value="Ribonuclease Rh-like"/>
    <property type="match status" value="1"/>
</dbReference>
<dbReference type="GO" id="GO:0005576">
    <property type="term" value="C:extracellular region"/>
    <property type="evidence" value="ECO:0000318"/>
    <property type="project" value="GO_Central"/>
</dbReference>
<evidence type="ECO:0000313" key="8">
    <source>
        <dbReference type="Proteomes" id="UP000222542"/>
    </source>
</evidence>
<dbReference type="PROSITE" id="PS00530">
    <property type="entry name" value="RNASE_T2_1"/>
    <property type="match status" value="1"/>
</dbReference>
<reference evidence="7 8" key="2">
    <citation type="journal article" date="2017" name="Genome Biol.">
        <title>New reference genome sequences of hot pepper reveal the massive evolution of plant disease-resistance genes by retroduplication.</title>
        <authorList>
            <person name="Kim S."/>
            <person name="Park J."/>
            <person name="Yeom S.I."/>
            <person name="Kim Y.M."/>
            <person name="Seo E."/>
            <person name="Kim K.T."/>
            <person name="Kim M.S."/>
            <person name="Lee J.M."/>
            <person name="Cheong K."/>
            <person name="Shin H.S."/>
            <person name="Kim S.B."/>
            <person name="Han K."/>
            <person name="Lee J."/>
            <person name="Park M."/>
            <person name="Lee H.A."/>
            <person name="Lee H.Y."/>
            <person name="Lee Y."/>
            <person name="Oh S."/>
            <person name="Lee J.H."/>
            <person name="Choi E."/>
            <person name="Choi E."/>
            <person name="Lee S.E."/>
            <person name="Jeon J."/>
            <person name="Kim H."/>
            <person name="Choi G."/>
            <person name="Song H."/>
            <person name="Lee J."/>
            <person name="Lee S.C."/>
            <person name="Kwon J.K."/>
            <person name="Lee H.Y."/>
            <person name="Koo N."/>
            <person name="Hong Y."/>
            <person name="Kim R.W."/>
            <person name="Kang W.H."/>
            <person name="Huh J.H."/>
            <person name="Kang B.C."/>
            <person name="Yang T.J."/>
            <person name="Lee Y.H."/>
            <person name="Bennetzen J.L."/>
            <person name="Choi D."/>
        </authorList>
    </citation>
    <scope>NUCLEOTIDE SEQUENCE [LARGE SCALE GENOMIC DNA]</scope>
    <source>
        <strain evidence="8">cv. CM334</strain>
    </source>
</reference>
<proteinExistence type="inferred from homology"/>
<evidence type="ECO:0000256" key="3">
    <source>
        <dbReference type="ARBA" id="ARBA00022801"/>
    </source>
</evidence>
<evidence type="ECO:0000256" key="1">
    <source>
        <dbReference type="ARBA" id="ARBA00007469"/>
    </source>
</evidence>
<reference evidence="7 8" key="1">
    <citation type="journal article" date="2014" name="Nat. Genet.">
        <title>Genome sequence of the hot pepper provides insights into the evolution of pungency in Capsicum species.</title>
        <authorList>
            <person name="Kim S."/>
            <person name="Park M."/>
            <person name="Yeom S.I."/>
            <person name="Kim Y.M."/>
            <person name="Lee J.M."/>
            <person name="Lee H.A."/>
            <person name="Seo E."/>
            <person name="Choi J."/>
            <person name="Cheong K."/>
            <person name="Kim K.T."/>
            <person name="Jung K."/>
            <person name="Lee G.W."/>
            <person name="Oh S.K."/>
            <person name="Bae C."/>
            <person name="Kim S.B."/>
            <person name="Lee H.Y."/>
            <person name="Kim S.Y."/>
            <person name="Kim M.S."/>
            <person name="Kang B.C."/>
            <person name="Jo Y.D."/>
            <person name="Yang H.B."/>
            <person name="Jeong H.J."/>
            <person name="Kang W.H."/>
            <person name="Kwon J.K."/>
            <person name="Shin C."/>
            <person name="Lim J.Y."/>
            <person name="Park J.H."/>
            <person name="Huh J.H."/>
            <person name="Kim J.S."/>
            <person name="Kim B.D."/>
            <person name="Cohen O."/>
            <person name="Paran I."/>
            <person name="Suh M.C."/>
            <person name="Lee S.B."/>
            <person name="Kim Y.K."/>
            <person name="Shin Y."/>
            <person name="Noh S.J."/>
            <person name="Park J."/>
            <person name="Seo Y.S."/>
            <person name="Kwon S.Y."/>
            <person name="Kim H.A."/>
            <person name="Park J.M."/>
            <person name="Kim H.J."/>
            <person name="Choi S.B."/>
            <person name="Bosland P.W."/>
            <person name="Reeves G."/>
            <person name="Jo S.H."/>
            <person name="Lee B.W."/>
            <person name="Cho H.T."/>
            <person name="Choi H.S."/>
            <person name="Lee M.S."/>
            <person name="Yu Y."/>
            <person name="Do Choi Y."/>
            <person name="Park B.S."/>
            <person name="van Deynze A."/>
            <person name="Ashrafi H."/>
            <person name="Hill T."/>
            <person name="Kim W.T."/>
            <person name="Pai H.S."/>
            <person name="Ahn H.K."/>
            <person name="Yeam I."/>
            <person name="Giovannoni J.J."/>
            <person name="Rose J.K."/>
            <person name="Sorensen I."/>
            <person name="Lee S.J."/>
            <person name="Kim R.W."/>
            <person name="Choi I.Y."/>
            <person name="Choi B.S."/>
            <person name="Lim J.S."/>
            <person name="Lee Y.H."/>
            <person name="Choi D."/>
        </authorList>
    </citation>
    <scope>NUCLEOTIDE SEQUENCE [LARGE SCALE GENOMIC DNA]</scope>
    <source>
        <strain evidence="8">cv. CM334</strain>
    </source>
</reference>
<dbReference type="InterPro" id="IPR018188">
    <property type="entry name" value="RNase_T2_His_AS_1"/>
</dbReference>
<organism evidence="7 8">
    <name type="scientific">Capsicum annuum</name>
    <name type="common">Capsicum pepper</name>
    <dbReference type="NCBI Taxonomy" id="4072"/>
    <lineage>
        <taxon>Eukaryota</taxon>
        <taxon>Viridiplantae</taxon>
        <taxon>Streptophyta</taxon>
        <taxon>Embryophyta</taxon>
        <taxon>Tracheophyta</taxon>
        <taxon>Spermatophyta</taxon>
        <taxon>Magnoliopsida</taxon>
        <taxon>eudicotyledons</taxon>
        <taxon>Gunneridae</taxon>
        <taxon>Pentapetalae</taxon>
        <taxon>asterids</taxon>
        <taxon>lamiids</taxon>
        <taxon>Solanales</taxon>
        <taxon>Solanaceae</taxon>
        <taxon>Solanoideae</taxon>
        <taxon>Capsiceae</taxon>
        <taxon>Capsicum</taxon>
    </lineage>
</organism>
<keyword evidence="8" id="KW-1185">Reference proteome</keyword>
<comment type="similarity">
    <text evidence="1 5">Belongs to the RNase T2 family.</text>
</comment>
<gene>
    <name evidence="7" type="ORF">T459_18736</name>
</gene>
<evidence type="ECO:0000256" key="4">
    <source>
        <dbReference type="ARBA" id="ARBA00023239"/>
    </source>
</evidence>
<comment type="caution">
    <text evidence="7">The sequence shown here is derived from an EMBL/GenBank/DDBJ whole genome shotgun (WGS) entry which is preliminary data.</text>
</comment>
<evidence type="ECO:0000256" key="2">
    <source>
        <dbReference type="ARBA" id="ARBA00022759"/>
    </source>
</evidence>
<dbReference type="GO" id="GO:0004521">
    <property type="term" value="F:RNA endonuclease activity"/>
    <property type="evidence" value="ECO:0000318"/>
    <property type="project" value="GO_Central"/>
</dbReference>
<dbReference type="EMBL" id="AYRZ02000007">
    <property type="protein sequence ID" value="PHT75214.1"/>
    <property type="molecule type" value="Genomic_DNA"/>
</dbReference>
<dbReference type="GO" id="GO:0033897">
    <property type="term" value="F:ribonuclease T2 activity"/>
    <property type="evidence" value="ECO:0007669"/>
    <property type="project" value="InterPro"/>
</dbReference>
<keyword evidence="6" id="KW-0732">Signal</keyword>
<evidence type="ECO:0000256" key="6">
    <source>
        <dbReference type="SAM" id="SignalP"/>
    </source>
</evidence>
<keyword evidence="2" id="KW-0255">Endonuclease</keyword>
<dbReference type="Gene3D" id="3.90.730.10">
    <property type="entry name" value="Ribonuclease T2-like"/>
    <property type="match status" value="1"/>
</dbReference>
<dbReference type="GO" id="GO:0016787">
    <property type="term" value="F:hydrolase activity"/>
    <property type="evidence" value="ECO:0007669"/>
    <property type="project" value="UniProtKB-KW"/>
</dbReference>
<dbReference type="Proteomes" id="UP000222542">
    <property type="component" value="Unassembled WGS sequence"/>
</dbReference>
<dbReference type="GO" id="GO:0003723">
    <property type="term" value="F:RNA binding"/>
    <property type="evidence" value="ECO:0007669"/>
    <property type="project" value="InterPro"/>
</dbReference>
<dbReference type="Gramene" id="PHT75214">
    <property type="protein sequence ID" value="PHT75214"/>
    <property type="gene ID" value="T459_18736"/>
</dbReference>
<dbReference type="PANTHER" id="PTHR11240:SF60">
    <property type="entry name" value="RIBONUCLEASE T2"/>
    <property type="match status" value="1"/>
</dbReference>
<dbReference type="InterPro" id="IPR033130">
    <property type="entry name" value="RNase_T2_His_AS_2"/>
</dbReference>
<keyword evidence="2" id="KW-0540">Nuclease</keyword>
<name>A0A2G2YZR0_CAPAN</name>
<dbReference type="GO" id="GO:0006401">
    <property type="term" value="P:RNA catabolic process"/>
    <property type="evidence" value="ECO:0000318"/>
    <property type="project" value="GO_Central"/>
</dbReference>
<feature type="chain" id="PRO_5013706766" evidence="6">
    <location>
        <begin position="26"/>
        <end position="364"/>
    </location>
</feature>
<keyword evidence="4" id="KW-0456">Lyase</keyword>
<evidence type="ECO:0000313" key="7">
    <source>
        <dbReference type="EMBL" id="PHT75214.1"/>
    </source>
</evidence>